<dbReference type="PROSITE" id="PS51007">
    <property type="entry name" value="CYTC"/>
    <property type="match status" value="1"/>
</dbReference>
<evidence type="ECO:0000256" key="4">
    <source>
        <dbReference type="PROSITE-ProRule" id="PRU00433"/>
    </source>
</evidence>
<dbReference type="InterPro" id="IPR009056">
    <property type="entry name" value="Cyt_c-like_dom"/>
</dbReference>
<dbReference type="InterPro" id="IPR036909">
    <property type="entry name" value="Cyt_c-like_dom_sf"/>
</dbReference>
<dbReference type="GO" id="GO:0009055">
    <property type="term" value="F:electron transfer activity"/>
    <property type="evidence" value="ECO:0007669"/>
    <property type="project" value="InterPro"/>
</dbReference>
<organism evidence="6 7">
    <name type="scientific">Tectimicrobiota bacterium</name>
    <dbReference type="NCBI Taxonomy" id="2528274"/>
    <lineage>
        <taxon>Bacteria</taxon>
        <taxon>Pseudomonadati</taxon>
        <taxon>Nitrospinota/Tectimicrobiota group</taxon>
        <taxon>Candidatus Tectimicrobiota</taxon>
    </lineage>
</organism>
<comment type="caution">
    <text evidence="6">The sequence shown here is derived from an EMBL/GenBank/DDBJ whole genome shotgun (WGS) entry which is preliminary data.</text>
</comment>
<feature type="domain" description="Cytochrome c" evidence="5">
    <location>
        <begin position="29"/>
        <end position="135"/>
    </location>
</feature>
<keyword evidence="1 4" id="KW-0349">Heme</keyword>
<keyword evidence="2 4" id="KW-0479">Metal-binding</keyword>
<evidence type="ECO:0000313" key="7">
    <source>
        <dbReference type="Proteomes" id="UP000752292"/>
    </source>
</evidence>
<dbReference type="Gene3D" id="1.10.760.10">
    <property type="entry name" value="Cytochrome c-like domain"/>
    <property type="match status" value="1"/>
</dbReference>
<sequence>MPGPADSIEDGQIRALLRWVRGFPAGKQPDDPTSREIYQAACAECHGKAGRGDGETALGGQPPGWPFVSRIQPPPADLTSREQMARFDGRYLFWLVKLGRIGAIEEKGYDYMEPFGHILKDAQIWSLVRYIREAFIEGKPRGR</sequence>
<protein>
    <submittedName>
        <fullName evidence="6">Cytochrome c</fullName>
    </submittedName>
</protein>
<evidence type="ECO:0000256" key="3">
    <source>
        <dbReference type="ARBA" id="ARBA00023004"/>
    </source>
</evidence>
<proteinExistence type="predicted"/>
<dbReference type="GO" id="GO:0020037">
    <property type="term" value="F:heme binding"/>
    <property type="evidence" value="ECO:0007669"/>
    <property type="project" value="InterPro"/>
</dbReference>
<dbReference type="EMBL" id="JACQRX010000089">
    <property type="protein sequence ID" value="MBI4251215.1"/>
    <property type="molecule type" value="Genomic_DNA"/>
</dbReference>
<reference evidence="6" key="1">
    <citation type="submission" date="2020-07" db="EMBL/GenBank/DDBJ databases">
        <title>Huge and variable diversity of episymbiotic CPR bacteria and DPANN archaea in groundwater ecosystems.</title>
        <authorList>
            <person name="He C.Y."/>
            <person name="Keren R."/>
            <person name="Whittaker M."/>
            <person name="Farag I.F."/>
            <person name="Doudna J."/>
            <person name="Cate J.H.D."/>
            <person name="Banfield J.F."/>
        </authorList>
    </citation>
    <scope>NUCLEOTIDE SEQUENCE</scope>
    <source>
        <strain evidence="6">NC_groundwater_1370_Ag_S-0.2um_69_93</strain>
    </source>
</reference>
<evidence type="ECO:0000313" key="6">
    <source>
        <dbReference type="EMBL" id="MBI4251215.1"/>
    </source>
</evidence>
<accession>A0A933E952</accession>
<evidence type="ECO:0000256" key="2">
    <source>
        <dbReference type="ARBA" id="ARBA00022723"/>
    </source>
</evidence>
<evidence type="ECO:0000259" key="5">
    <source>
        <dbReference type="PROSITE" id="PS51007"/>
    </source>
</evidence>
<gene>
    <name evidence="6" type="ORF">HY618_02045</name>
</gene>
<keyword evidence="3 4" id="KW-0408">Iron</keyword>
<dbReference type="Proteomes" id="UP000752292">
    <property type="component" value="Unassembled WGS sequence"/>
</dbReference>
<dbReference type="SUPFAM" id="SSF46626">
    <property type="entry name" value="Cytochrome c"/>
    <property type="match status" value="1"/>
</dbReference>
<dbReference type="Pfam" id="PF13442">
    <property type="entry name" value="Cytochrome_CBB3"/>
    <property type="match status" value="1"/>
</dbReference>
<dbReference type="AlphaFoldDB" id="A0A933E952"/>
<dbReference type="GO" id="GO:0046872">
    <property type="term" value="F:metal ion binding"/>
    <property type="evidence" value="ECO:0007669"/>
    <property type="project" value="UniProtKB-KW"/>
</dbReference>
<name>A0A933E952_UNCTE</name>
<evidence type="ECO:0000256" key="1">
    <source>
        <dbReference type="ARBA" id="ARBA00022617"/>
    </source>
</evidence>